<dbReference type="GO" id="GO:0000723">
    <property type="term" value="P:telomere maintenance"/>
    <property type="evidence" value="ECO:0007669"/>
    <property type="project" value="InterPro"/>
</dbReference>
<dbReference type="PIRSF" id="PIRSF016570">
    <property type="entry name" value="Ku80"/>
    <property type="match status" value="1"/>
</dbReference>
<evidence type="ECO:0000256" key="4">
    <source>
        <dbReference type="ARBA" id="ARBA00012551"/>
    </source>
</evidence>
<dbReference type="InterPro" id="IPR036494">
    <property type="entry name" value="Ku_C_sf"/>
</dbReference>
<keyword evidence="10 19" id="KW-0347">Helicase</keyword>
<sequence length="730" mass="81738">MASKEATVYIVDLGRSMGKKNHGRSKTNLEWAMEYVWEKITTTVSTNRKTAMMGVVGFRTDETDVDGIVEKDEYPNIQVFSRPKQFLLPDIRILQEQIKPSSTNDGDILGALVVAIQMINDATTGKTGNPLKFERRIIMVTDGQGPIDADDLDGIVSKLKQDGIEITLLGVDFDDPESGYKEEDKDSDKEEHEAVLKTLIEDSGGNFGTLAVAIEQLAIPRLKETRPTPSYRGTLTLGNNVEYEATLTIDVERYPCTMLAKPPTASSFVVRTDLGSAPGASTQSSATVLGDGEHTNGDLSAVRNQRAYQVDNPEEPGTKMNVGMEELERGYEYGRTAVHISEADSNIVKLETSPALELIGFVAKKKFDRYLPLGRTNFIVPQKTNDKSQLALNCFVHALFETECYAVARLVSKQDKPPAIVLLVPYLEGEVEALVDVELPFEEDMRRYKFPPLDKKYTISGKVILEHRDLPNRDLMSAMSDYVDAMDLSNFGVDDDGNQTEYMKFEDTFSPILHRINQIIRWRATTNTYDKLPDPPQILTKYSVPPADLMAKAEHHLDALKQAGDVKRVPPKEKGRGKRRREDRDKPLSGLDVDELLGNPKKVKIDSQNLIPSFKQALAATDDLDAIQAAADNMGSNIKTYISASVGDSGYGRALEAIRVMRDELTELEEPEIYNVFIRDLKRDVLDGKLKGDRREMWWRIKGSRYGLIDRKRSFASDVTEEEAAEFYKK</sequence>
<dbReference type="FunFam" id="1.10.1600.10:FF:000002">
    <property type="entry name" value="X-ray repair cross-complementing protein 5"/>
    <property type="match status" value="1"/>
</dbReference>
<evidence type="ECO:0000256" key="16">
    <source>
        <dbReference type="ARBA" id="ARBA00023242"/>
    </source>
</evidence>
<dbReference type="GO" id="GO:0003684">
    <property type="term" value="F:damaged DNA binding"/>
    <property type="evidence" value="ECO:0007669"/>
    <property type="project" value="InterPro"/>
</dbReference>
<evidence type="ECO:0000256" key="7">
    <source>
        <dbReference type="ARBA" id="ARBA00022741"/>
    </source>
</evidence>
<dbReference type="GO" id="GO:0005524">
    <property type="term" value="F:ATP binding"/>
    <property type="evidence" value="ECO:0007669"/>
    <property type="project" value="UniProtKB-UniRule"/>
</dbReference>
<keyword evidence="13 19" id="KW-0238">DNA-binding</keyword>
<evidence type="ECO:0000256" key="12">
    <source>
        <dbReference type="ARBA" id="ARBA00022895"/>
    </source>
</evidence>
<feature type="compositionally biased region" description="Basic and acidic residues" evidence="20">
    <location>
        <begin position="560"/>
        <end position="587"/>
    </location>
</feature>
<evidence type="ECO:0000256" key="6">
    <source>
        <dbReference type="ARBA" id="ARBA00022454"/>
    </source>
</evidence>
<dbReference type="CDD" id="cd00873">
    <property type="entry name" value="KU80"/>
    <property type="match status" value="1"/>
</dbReference>
<evidence type="ECO:0000256" key="10">
    <source>
        <dbReference type="ARBA" id="ARBA00022806"/>
    </source>
</evidence>
<evidence type="ECO:0000256" key="14">
    <source>
        <dbReference type="ARBA" id="ARBA00023172"/>
    </source>
</evidence>
<keyword evidence="14 19" id="KW-0233">DNA recombination</keyword>
<dbReference type="Proteomes" id="UP000799324">
    <property type="component" value="Unassembled WGS sequence"/>
</dbReference>
<dbReference type="PANTHER" id="PTHR12604:SF4">
    <property type="entry name" value="X-RAY REPAIR CROSS-COMPLEMENTING PROTEIN 5"/>
    <property type="match status" value="1"/>
</dbReference>
<dbReference type="GO" id="GO:0016787">
    <property type="term" value="F:hydrolase activity"/>
    <property type="evidence" value="ECO:0007669"/>
    <property type="project" value="UniProtKB-KW"/>
</dbReference>
<evidence type="ECO:0000256" key="9">
    <source>
        <dbReference type="ARBA" id="ARBA00022801"/>
    </source>
</evidence>
<keyword evidence="6" id="KW-0158">Chromosome</keyword>
<dbReference type="InterPro" id="IPR016194">
    <property type="entry name" value="SPOC-like_C_dom_sf"/>
</dbReference>
<dbReference type="SUPFAM" id="SSF100939">
    <property type="entry name" value="SPOC domain-like"/>
    <property type="match status" value="1"/>
</dbReference>
<evidence type="ECO:0000256" key="2">
    <source>
        <dbReference type="ARBA" id="ARBA00004574"/>
    </source>
</evidence>
<keyword evidence="16 19" id="KW-0539">Nucleus</keyword>
<accession>A0A6A6T514</accession>
<keyword evidence="12" id="KW-0779">Telomere</keyword>
<dbReference type="InterPro" id="IPR005161">
    <property type="entry name" value="Ku_N"/>
</dbReference>
<gene>
    <name evidence="22" type="ORF">K491DRAFT_599369</name>
</gene>
<dbReference type="OrthoDB" id="30826at2759"/>
<proteinExistence type="inferred from homology"/>
<reference evidence="22" key="1">
    <citation type="journal article" date="2020" name="Stud. Mycol.">
        <title>101 Dothideomycetes genomes: a test case for predicting lifestyles and emergence of pathogens.</title>
        <authorList>
            <person name="Haridas S."/>
            <person name="Albert R."/>
            <person name="Binder M."/>
            <person name="Bloem J."/>
            <person name="Labutti K."/>
            <person name="Salamov A."/>
            <person name="Andreopoulos B."/>
            <person name="Baker S."/>
            <person name="Barry K."/>
            <person name="Bills G."/>
            <person name="Bluhm B."/>
            <person name="Cannon C."/>
            <person name="Castanera R."/>
            <person name="Culley D."/>
            <person name="Daum C."/>
            <person name="Ezra D."/>
            <person name="Gonzalez J."/>
            <person name="Henrissat B."/>
            <person name="Kuo A."/>
            <person name="Liang C."/>
            <person name="Lipzen A."/>
            <person name="Lutzoni F."/>
            <person name="Magnuson J."/>
            <person name="Mondo S."/>
            <person name="Nolan M."/>
            <person name="Ohm R."/>
            <person name="Pangilinan J."/>
            <person name="Park H.-J."/>
            <person name="Ramirez L."/>
            <person name="Alfaro M."/>
            <person name="Sun H."/>
            <person name="Tritt A."/>
            <person name="Yoshinaga Y."/>
            <person name="Zwiers L.-H."/>
            <person name="Turgeon B."/>
            <person name="Goodwin S."/>
            <person name="Spatafora J."/>
            <person name="Crous P."/>
            <person name="Grigoriev I."/>
        </authorList>
    </citation>
    <scope>NUCLEOTIDE SEQUENCE</scope>
    <source>
        <strain evidence="22">CBS 122681</strain>
    </source>
</reference>
<dbReference type="InterPro" id="IPR006164">
    <property type="entry name" value="DNA_bd_Ku70/Ku80"/>
</dbReference>
<evidence type="ECO:0000256" key="5">
    <source>
        <dbReference type="ARBA" id="ARBA00021792"/>
    </source>
</evidence>
<dbReference type="PROSITE" id="PS50234">
    <property type="entry name" value="VWFA"/>
    <property type="match status" value="1"/>
</dbReference>
<feature type="region of interest" description="Disordered" evidence="20">
    <location>
        <begin position="560"/>
        <end position="593"/>
    </location>
</feature>
<dbReference type="Pfam" id="PF03731">
    <property type="entry name" value="Ku_N"/>
    <property type="match status" value="1"/>
</dbReference>
<dbReference type="GO" id="GO:0000781">
    <property type="term" value="C:chromosome, telomeric region"/>
    <property type="evidence" value="ECO:0007669"/>
    <property type="project" value="UniProtKB-SubCell"/>
</dbReference>
<dbReference type="SUPFAM" id="SSF53300">
    <property type="entry name" value="vWA-like"/>
    <property type="match status" value="1"/>
</dbReference>
<evidence type="ECO:0000256" key="17">
    <source>
        <dbReference type="ARBA" id="ARBA00024890"/>
    </source>
</evidence>
<feature type="domain" description="VWFA" evidence="21">
    <location>
        <begin position="6"/>
        <end position="171"/>
    </location>
</feature>
<dbReference type="Gene3D" id="2.40.290.10">
    <property type="match status" value="1"/>
</dbReference>
<dbReference type="InterPro" id="IPR002035">
    <property type="entry name" value="VWF_A"/>
</dbReference>
<evidence type="ECO:0000256" key="18">
    <source>
        <dbReference type="ARBA" id="ARBA00047995"/>
    </source>
</evidence>
<keyword evidence="11 19" id="KW-0067">ATP-binding</keyword>
<dbReference type="GO" id="GO:0006303">
    <property type="term" value="P:double-strand break repair via nonhomologous end joining"/>
    <property type="evidence" value="ECO:0007669"/>
    <property type="project" value="InterPro"/>
</dbReference>
<name>A0A6A6T514_9PLEO</name>
<dbReference type="Gene3D" id="3.40.50.410">
    <property type="entry name" value="von Willebrand factor, type A domain"/>
    <property type="match status" value="1"/>
</dbReference>
<evidence type="ECO:0000256" key="15">
    <source>
        <dbReference type="ARBA" id="ARBA00023204"/>
    </source>
</evidence>
<comment type="catalytic activity">
    <reaction evidence="18 19">
        <text>ATP + H2O = ADP + phosphate + H(+)</text>
        <dbReference type="Rhea" id="RHEA:13065"/>
        <dbReference type="ChEBI" id="CHEBI:15377"/>
        <dbReference type="ChEBI" id="CHEBI:15378"/>
        <dbReference type="ChEBI" id="CHEBI:30616"/>
        <dbReference type="ChEBI" id="CHEBI:43474"/>
        <dbReference type="ChEBI" id="CHEBI:456216"/>
        <dbReference type="EC" id="3.6.4.12"/>
    </reaction>
</comment>
<dbReference type="GO" id="GO:0042162">
    <property type="term" value="F:telomeric DNA binding"/>
    <property type="evidence" value="ECO:0007669"/>
    <property type="project" value="InterPro"/>
</dbReference>
<dbReference type="InterPro" id="IPR014893">
    <property type="entry name" value="Ku_PK_bind"/>
</dbReference>
<dbReference type="EMBL" id="MU004353">
    <property type="protein sequence ID" value="KAF2655139.1"/>
    <property type="molecule type" value="Genomic_DNA"/>
</dbReference>
<evidence type="ECO:0000256" key="13">
    <source>
        <dbReference type="ARBA" id="ARBA00023125"/>
    </source>
</evidence>
<dbReference type="FunFam" id="3.40.50.410:FF:000073">
    <property type="entry name" value="ATP-dependent DNA helicase II subunit 2"/>
    <property type="match status" value="1"/>
</dbReference>
<dbReference type="GO" id="GO:0003690">
    <property type="term" value="F:double-stranded DNA binding"/>
    <property type="evidence" value="ECO:0007669"/>
    <property type="project" value="TreeGrafter"/>
</dbReference>
<dbReference type="SMART" id="SM00559">
    <property type="entry name" value="Ku78"/>
    <property type="match status" value="1"/>
</dbReference>
<evidence type="ECO:0000313" key="22">
    <source>
        <dbReference type="EMBL" id="KAF2655139.1"/>
    </source>
</evidence>
<evidence type="ECO:0000313" key="23">
    <source>
        <dbReference type="Proteomes" id="UP000799324"/>
    </source>
</evidence>
<dbReference type="PANTHER" id="PTHR12604">
    <property type="entry name" value="KU AUTOANTIGEN DNA HELICASE"/>
    <property type="match status" value="1"/>
</dbReference>
<evidence type="ECO:0000256" key="11">
    <source>
        <dbReference type="ARBA" id="ARBA00022840"/>
    </source>
</evidence>
<dbReference type="EC" id="3.6.4.12" evidence="4 19"/>
<organism evidence="22 23">
    <name type="scientific">Lophiostoma macrostomum CBS 122681</name>
    <dbReference type="NCBI Taxonomy" id="1314788"/>
    <lineage>
        <taxon>Eukaryota</taxon>
        <taxon>Fungi</taxon>
        <taxon>Dikarya</taxon>
        <taxon>Ascomycota</taxon>
        <taxon>Pezizomycotina</taxon>
        <taxon>Dothideomycetes</taxon>
        <taxon>Pleosporomycetidae</taxon>
        <taxon>Pleosporales</taxon>
        <taxon>Lophiostomataceae</taxon>
        <taxon>Lophiostoma</taxon>
    </lineage>
</organism>
<evidence type="ECO:0000256" key="19">
    <source>
        <dbReference type="PIRNR" id="PIRNR016570"/>
    </source>
</evidence>
<dbReference type="Gene3D" id="1.10.1600.10">
    <property type="match status" value="1"/>
</dbReference>
<comment type="subcellular location">
    <subcellularLocation>
        <location evidence="2">Chromosome</location>
        <location evidence="2">Telomere</location>
    </subcellularLocation>
    <subcellularLocation>
        <location evidence="1 19">Nucleus</location>
    </subcellularLocation>
</comment>
<dbReference type="InterPro" id="IPR024193">
    <property type="entry name" value="Ku80"/>
</dbReference>
<dbReference type="GO" id="GO:0006310">
    <property type="term" value="P:DNA recombination"/>
    <property type="evidence" value="ECO:0007669"/>
    <property type="project" value="UniProtKB-KW"/>
</dbReference>
<keyword evidence="15 19" id="KW-0234">DNA repair</keyword>
<dbReference type="GO" id="GO:0043564">
    <property type="term" value="C:Ku70:Ku80 complex"/>
    <property type="evidence" value="ECO:0007669"/>
    <property type="project" value="InterPro"/>
</dbReference>
<dbReference type="Pfam" id="PF02735">
    <property type="entry name" value="Ku"/>
    <property type="match status" value="1"/>
</dbReference>
<evidence type="ECO:0000256" key="1">
    <source>
        <dbReference type="ARBA" id="ARBA00004123"/>
    </source>
</evidence>
<evidence type="ECO:0000256" key="20">
    <source>
        <dbReference type="SAM" id="MobiDB-lite"/>
    </source>
</evidence>
<dbReference type="FunFam" id="2.40.290.10:FF:000008">
    <property type="entry name" value="ATP-dependent DNA helicase II subunit 2"/>
    <property type="match status" value="1"/>
</dbReference>
<keyword evidence="9 19" id="KW-0378">Hydrolase</keyword>
<evidence type="ECO:0000256" key="8">
    <source>
        <dbReference type="ARBA" id="ARBA00022763"/>
    </source>
</evidence>
<keyword evidence="7 19" id="KW-0547">Nucleotide-binding</keyword>
<keyword evidence="8 19" id="KW-0227">DNA damage</keyword>
<comment type="function">
    <text evidence="17">Single-stranded DNA-dependent ATP-dependent helicase. Involved in non-homologous end joining (NHEJ) DNA double strand break repair. DNA-binding is sequence-independent but has a high affinity to nicks in double-stranded DNA and to the ends of duplex DNA. Binds to naturally occurring chromosomal ends, and therefore provides chromosomal end protection. Required also for telomere recombination to repair telomeric ends in the absence of telomerase. KU70, of the KU70/KU80 heterodimer, binds to the stem loop of TLC1, the RNA component of telomerase. Involved in telomere maintenance. Interacts with telomeric repeats and subtelomeric sequences thereby controlling telomere length and protecting against subtelomeric rearrangement. Maintains telomeric chromatin, which is involved in silencing the expression of genes located at the telomere. Required for mating-type switching.</text>
</comment>
<dbReference type="GO" id="GO:0003678">
    <property type="term" value="F:DNA helicase activity"/>
    <property type="evidence" value="ECO:0007669"/>
    <property type="project" value="UniProtKB-EC"/>
</dbReference>
<evidence type="ECO:0000259" key="21">
    <source>
        <dbReference type="PROSITE" id="PS50234"/>
    </source>
</evidence>
<protein>
    <recommendedName>
        <fullName evidence="5 19">ATP-dependent DNA helicase II subunit 2</fullName>
        <ecNumber evidence="4 19">3.6.4.12</ecNumber>
    </recommendedName>
</protein>
<comment type="similarity">
    <text evidence="3 19">Belongs to the ku80 family.</text>
</comment>
<dbReference type="InterPro" id="IPR036465">
    <property type="entry name" value="vWFA_dom_sf"/>
</dbReference>
<keyword evidence="23" id="KW-1185">Reference proteome</keyword>
<dbReference type="Gene3D" id="1.25.40.240">
    <property type="entry name" value="Ku, C-terminal domain"/>
    <property type="match status" value="1"/>
</dbReference>
<dbReference type="AlphaFoldDB" id="A0A6A6T514"/>
<dbReference type="Pfam" id="PF08785">
    <property type="entry name" value="Ku_PK_bind"/>
    <property type="match status" value="1"/>
</dbReference>
<dbReference type="SUPFAM" id="SSF101420">
    <property type="entry name" value="C-terminal domain of Ku80"/>
    <property type="match status" value="1"/>
</dbReference>
<evidence type="ECO:0000256" key="3">
    <source>
        <dbReference type="ARBA" id="ARBA00007726"/>
    </source>
</evidence>